<dbReference type="AlphaFoldDB" id="A0A9E7R4B5"/>
<evidence type="ECO:0000256" key="7">
    <source>
        <dbReference type="NCBIfam" id="TIGR00114"/>
    </source>
</evidence>
<keyword evidence="5 8" id="KW-0808">Transferase</keyword>
<evidence type="ECO:0000313" key="9">
    <source>
        <dbReference type="Proteomes" id="UP001057580"/>
    </source>
</evidence>
<dbReference type="SUPFAM" id="SSF52121">
    <property type="entry name" value="Lumazine synthase"/>
    <property type="match status" value="1"/>
</dbReference>
<dbReference type="Proteomes" id="UP001057580">
    <property type="component" value="Chromosome"/>
</dbReference>
<dbReference type="GO" id="GO:0009349">
    <property type="term" value="C:riboflavin synthase complex"/>
    <property type="evidence" value="ECO:0007669"/>
    <property type="project" value="UniProtKB-UniRule"/>
</dbReference>
<evidence type="ECO:0000256" key="2">
    <source>
        <dbReference type="ARBA" id="ARBA00007424"/>
    </source>
</evidence>
<gene>
    <name evidence="8" type="primary">ribH</name>
    <name evidence="8" type="ORF">N0B31_02915</name>
</gene>
<dbReference type="EC" id="2.5.1.78" evidence="3 7"/>
<keyword evidence="4" id="KW-0686">Riboflavin biosynthesis</keyword>
<comment type="catalytic activity">
    <reaction evidence="6">
        <text>(2S)-2-hydroxy-3-oxobutyl phosphate + 5-amino-6-(D-ribitylamino)uracil = 6,7-dimethyl-8-(1-D-ribityl)lumazine + phosphate + 2 H2O + H(+)</text>
        <dbReference type="Rhea" id="RHEA:26152"/>
        <dbReference type="ChEBI" id="CHEBI:15377"/>
        <dbReference type="ChEBI" id="CHEBI:15378"/>
        <dbReference type="ChEBI" id="CHEBI:15934"/>
        <dbReference type="ChEBI" id="CHEBI:43474"/>
        <dbReference type="ChEBI" id="CHEBI:58201"/>
        <dbReference type="ChEBI" id="CHEBI:58830"/>
        <dbReference type="EC" id="2.5.1.78"/>
    </reaction>
</comment>
<evidence type="ECO:0000256" key="4">
    <source>
        <dbReference type="ARBA" id="ARBA00022619"/>
    </source>
</evidence>
<dbReference type="NCBIfam" id="TIGR00114">
    <property type="entry name" value="lumazine-synth"/>
    <property type="match status" value="1"/>
</dbReference>
<protein>
    <recommendedName>
        <fullName evidence="3 7">6,7-dimethyl-8-ribityllumazine synthase</fullName>
        <ecNumber evidence="3 7">2.5.1.78</ecNumber>
    </recommendedName>
</protein>
<evidence type="ECO:0000256" key="5">
    <source>
        <dbReference type="ARBA" id="ARBA00022679"/>
    </source>
</evidence>
<dbReference type="InterPro" id="IPR034964">
    <property type="entry name" value="LS"/>
</dbReference>
<evidence type="ECO:0000256" key="6">
    <source>
        <dbReference type="ARBA" id="ARBA00048785"/>
    </source>
</evidence>
<dbReference type="KEGG" id="ssai:N0B31_02915"/>
<dbReference type="RefSeq" id="WP_260594294.1">
    <property type="nucleotide sequence ID" value="NZ_CP104003.1"/>
</dbReference>
<accession>A0A9E7R4B5</accession>
<evidence type="ECO:0000256" key="3">
    <source>
        <dbReference type="ARBA" id="ARBA00012664"/>
    </source>
</evidence>
<dbReference type="InterPro" id="IPR036467">
    <property type="entry name" value="LS/RS_sf"/>
</dbReference>
<keyword evidence="9" id="KW-1185">Reference proteome</keyword>
<sequence length="136" mass="14199">MVRLGLVVSQYNKEAPVTHRMADAAREAAAARDAEIVDTIEVPGVYETPLAADRLARREDVQAVAVLGAIITGDTDHDQAIGHAAAQQISRVSLDRDTPVTLGITGPGQSAAEAVERTDKGAEAVDSAIDMVEALA</sequence>
<evidence type="ECO:0000313" key="8">
    <source>
        <dbReference type="EMBL" id="UWM55241.1"/>
    </source>
</evidence>
<dbReference type="GO" id="GO:0000906">
    <property type="term" value="F:6,7-dimethyl-8-ribityllumazine synthase activity"/>
    <property type="evidence" value="ECO:0007669"/>
    <property type="project" value="UniProtKB-UniRule"/>
</dbReference>
<dbReference type="PANTHER" id="PTHR21058:SF0">
    <property type="entry name" value="6,7-DIMETHYL-8-RIBITYLLUMAZINE SYNTHASE"/>
    <property type="match status" value="1"/>
</dbReference>
<dbReference type="GeneID" id="74941339"/>
<comment type="similarity">
    <text evidence="2">Belongs to the DMRL synthase family.</text>
</comment>
<comment type="pathway">
    <text evidence="1">Cofactor biosynthesis; riboflavin biosynthesis; riboflavin from 2-hydroxy-3-oxobutyl phosphate and 5-amino-6-(D-ribitylamino)uracil: step 1/2.</text>
</comment>
<organism evidence="8 9">
    <name type="scientific">Salinirubellus salinus</name>
    <dbReference type="NCBI Taxonomy" id="1364945"/>
    <lineage>
        <taxon>Archaea</taxon>
        <taxon>Methanobacteriati</taxon>
        <taxon>Methanobacteriota</taxon>
        <taxon>Stenosarchaea group</taxon>
        <taxon>Halobacteria</taxon>
        <taxon>Halobacteriales</taxon>
        <taxon>Natronomonadaceae</taxon>
        <taxon>Salinirubellus</taxon>
    </lineage>
</organism>
<evidence type="ECO:0000256" key="1">
    <source>
        <dbReference type="ARBA" id="ARBA00004917"/>
    </source>
</evidence>
<dbReference type="Gene3D" id="3.40.50.960">
    <property type="entry name" value="Lumazine/riboflavin synthase"/>
    <property type="match status" value="1"/>
</dbReference>
<name>A0A9E7R4B5_9EURY</name>
<reference evidence="8" key="1">
    <citation type="submission" date="2022-09" db="EMBL/GenBank/DDBJ databases">
        <title>Diverse halophilic archaea isolated from saline environments.</title>
        <authorList>
            <person name="Cui H.-L."/>
        </authorList>
    </citation>
    <scope>NUCLEOTIDE SEQUENCE</scope>
    <source>
        <strain evidence="8">ZS-35-S2</strain>
    </source>
</reference>
<dbReference type="PANTHER" id="PTHR21058">
    <property type="entry name" value="6,7-DIMETHYL-8-RIBITYLLUMAZINE SYNTHASE DMRL SYNTHASE LUMAZINE SYNTHASE"/>
    <property type="match status" value="1"/>
</dbReference>
<dbReference type="EMBL" id="CP104003">
    <property type="protein sequence ID" value="UWM55241.1"/>
    <property type="molecule type" value="Genomic_DNA"/>
</dbReference>
<proteinExistence type="inferred from homology"/>
<dbReference type="GO" id="GO:0009231">
    <property type="term" value="P:riboflavin biosynthetic process"/>
    <property type="evidence" value="ECO:0007669"/>
    <property type="project" value="UniProtKB-KW"/>
</dbReference>
<dbReference type="Pfam" id="PF00885">
    <property type="entry name" value="DMRL_synthase"/>
    <property type="match status" value="1"/>
</dbReference>
<dbReference type="InterPro" id="IPR002180">
    <property type="entry name" value="LS/RS"/>
</dbReference>